<gene>
    <name evidence="3" type="ORF">ACFFI0_18565</name>
</gene>
<feature type="compositionally biased region" description="Basic and acidic residues" evidence="1">
    <location>
        <begin position="1"/>
        <end position="11"/>
    </location>
</feature>
<accession>A0ABV6HN67</accession>
<dbReference type="RefSeq" id="WP_013667707.1">
    <property type="nucleotide sequence ID" value="NZ_JBHLWO010000002.1"/>
</dbReference>
<proteinExistence type="predicted"/>
<dbReference type="Pfam" id="PF00313">
    <property type="entry name" value="CSD"/>
    <property type="match status" value="1"/>
</dbReference>
<feature type="region of interest" description="Disordered" evidence="1">
    <location>
        <begin position="1"/>
        <end position="43"/>
    </location>
</feature>
<comment type="caution">
    <text evidence="3">The sequence shown here is derived from an EMBL/GenBank/DDBJ whole genome shotgun (WGS) entry which is preliminary data.</text>
</comment>
<dbReference type="InterPro" id="IPR011129">
    <property type="entry name" value="CSD"/>
</dbReference>
<dbReference type="EMBL" id="JBHLWO010000002">
    <property type="protein sequence ID" value="MFC0320337.1"/>
    <property type="molecule type" value="Genomic_DNA"/>
</dbReference>
<dbReference type="Gene3D" id="2.40.50.140">
    <property type="entry name" value="Nucleic acid-binding proteins"/>
    <property type="match status" value="1"/>
</dbReference>
<evidence type="ECO:0000313" key="4">
    <source>
        <dbReference type="Proteomes" id="UP001589774"/>
    </source>
</evidence>
<feature type="compositionally biased region" description="Basic and acidic residues" evidence="1">
    <location>
        <begin position="20"/>
        <end position="42"/>
    </location>
</feature>
<organism evidence="3 4">
    <name type="scientific">Olivibacter oleidegradans</name>
    <dbReference type="NCBI Taxonomy" id="760123"/>
    <lineage>
        <taxon>Bacteria</taxon>
        <taxon>Pseudomonadati</taxon>
        <taxon>Bacteroidota</taxon>
        <taxon>Sphingobacteriia</taxon>
        <taxon>Sphingobacteriales</taxon>
        <taxon>Sphingobacteriaceae</taxon>
        <taxon>Olivibacter</taxon>
    </lineage>
</organism>
<dbReference type="PROSITE" id="PS51857">
    <property type="entry name" value="CSD_2"/>
    <property type="match status" value="1"/>
</dbReference>
<reference evidence="3 4" key="1">
    <citation type="submission" date="2024-09" db="EMBL/GenBank/DDBJ databases">
        <authorList>
            <person name="Sun Q."/>
            <person name="Mori K."/>
        </authorList>
    </citation>
    <scope>NUCLEOTIDE SEQUENCE [LARGE SCALE GENOMIC DNA]</scope>
    <source>
        <strain evidence="3 4">CCM 7765</strain>
    </source>
</reference>
<evidence type="ECO:0000259" key="2">
    <source>
        <dbReference type="PROSITE" id="PS51857"/>
    </source>
</evidence>
<dbReference type="InterPro" id="IPR002059">
    <property type="entry name" value="CSP_DNA-bd"/>
</dbReference>
<dbReference type="InterPro" id="IPR012340">
    <property type="entry name" value="NA-bd_OB-fold"/>
</dbReference>
<feature type="domain" description="CSD" evidence="2">
    <location>
        <begin position="85"/>
        <end position="145"/>
    </location>
</feature>
<keyword evidence="4" id="KW-1185">Reference proteome</keyword>
<evidence type="ECO:0000256" key="1">
    <source>
        <dbReference type="SAM" id="MobiDB-lite"/>
    </source>
</evidence>
<dbReference type="SUPFAM" id="SSF50249">
    <property type="entry name" value="Nucleic acid-binding proteins"/>
    <property type="match status" value="1"/>
</dbReference>
<sequence>MGRSQETFRKKENIKKREQKKKDKELRKENRSSQSDKGKSLEDMLAYVDENGNLTTEKPAEFRKQKINVEEIQISTPKMVEEDDVHKGKVKYYNEQRGWGFINNEFGERVFFLIAEAPASIKVDDVVNFRTRKGPKGLQAYEIQVV</sequence>
<dbReference type="SMART" id="SM00357">
    <property type="entry name" value="CSP"/>
    <property type="match status" value="1"/>
</dbReference>
<protein>
    <submittedName>
        <fullName evidence="3">Cold-shock protein</fullName>
    </submittedName>
</protein>
<name>A0ABV6HN67_9SPHI</name>
<dbReference type="Proteomes" id="UP001589774">
    <property type="component" value="Unassembled WGS sequence"/>
</dbReference>
<evidence type="ECO:0000313" key="3">
    <source>
        <dbReference type="EMBL" id="MFC0320337.1"/>
    </source>
</evidence>